<dbReference type="RefSeq" id="XP_002141511.1">
    <property type="nucleotide sequence ID" value="XM_002141475.1"/>
</dbReference>
<dbReference type="EMBL" id="DS989732">
    <property type="protein sequence ID" value="EEA07162.1"/>
    <property type="molecule type" value="Genomic_DNA"/>
</dbReference>
<dbReference type="GeneID" id="6996667"/>
<organism evidence="1 2">
    <name type="scientific">Cryptosporidium muris (strain RN66)</name>
    <dbReference type="NCBI Taxonomy" id="441375"/>
    <lineage>
        <taxon>Eukaryota</taxon>
        <taxon>Sar</taxon>
        <taxon>Alveolata</taxon>
        <taxon>Apicomplexa</taxon>
        <taxon>Conoidasida</taxon>
        <taxon>Coccidia</taxon>
        <taxon>Eucoccidiorida</taxon>
        <taxon>Eimeriorina</taxon>
        <taxon>Cryptosporidiidae</taxon>
        <taxon>Cryptosporidium</taxon>
    </lineage>
</organism>
<proteinExistence type="predicted"/>
<reference evidence="1" key="1">
    <citation type="submission" date="2008-06" db="EMBL/GenBank/DDBJ databases">
        <authorList>
            <person name="Lorenzi H."/>
            <person name="Inman J."/>
            <person name="Miller J."/>
            <person name="Schobel S."/>
            <person name="Amedeo P."/>
            <person name="Caler E.V."/>
            <person name="da Silva J."/>
        </authorList>
    </citation>
    <scope>NUCLEOTIDE SEQUENCE [LARGE SCALE GENOMIC DNA]</scope>
    <source>
        <strain evidence="1">RN66</strain>
    </source>
</reference>
<name>B6AG21_CRYMR</name>
<evidence type="ECO:0000313" key="1">
    <source>
        <dbReference type="EMBL" id="EEA07162.1"/>
    </source>
</evidence>
<dbReference type="OrthoDB" id="10279311at2759"/>
<gene>
    <name evidence="1" type="ORF">CMU_000320</name>
</gene>
<accession>B6AG21</accession>
<dbReference type="AlphaFoldDB" id="B6AG21"/>
<dbReference type="Proteomes" id="UP000001460">
    <property type="component" value="Unassembled WGS sequence"/>
</dbReference>
<protein>
    <submittedName>
        <fullName evidence="1">Uncharacterized protein</fullName>
    </submittedName>
</protein>
<keyword evidence="2" id="KW-1185">Reference proteome</keyword>
<dbReference type="VEuPathDB" id="CryptoDB:CMU_000320"/>
<evidence type="ECO:0000313" key="2">
    <source>
        <dbReference type="Proteomes" id="UP000001460"/>
    </source>
</evidence>
<sequence length="489" mass="56368">MANINILCGNIPFIVGSYYWSISNSNYSEAKVDDPYAYEICKSSYKLDGKPKSIAVFDCNYNISQMNELTTLYNSSSCLKSQIPYTNSLSGSDIVRNLQNVLWDNEVSMINQICKRSTSSIFSRNIFESIFANKNIYKLELKYKANDSNSVKTIDSENALEQTINNYYLSDINNADNISYNPSTLKDIIRHELESSDSTRYIHLINELNDLYGHISTDILEYITDEVPNVPKFSMTFLRSCRDIVKHSTHSLIWGMVTAKGLLDHCSYIDSIWLSNFKYLESICSDNQFFNNPYILSAIVYDQLTFPIRSISAYNNINSKFIDSYYHPFRNLYLQPILPILATQELNSRKNLSFVYEKSLAPGTLINFCEWGDLRQPTSLIQWSIFRGVEPDQKLMRLIESILSCSITSRKLVYPSKLKLPFINKIYSPFFSSISTMHSLKNFGVLQNIINLAVKCKEDTKSLSLLQYHFSLEKDEIYNVVNNIMQWSE</sequence>